<evidence type="ECO:0000256" key="1">
    <source>
        <dbReference type="ARBA" id="ARBA00022741"/>
    </source>
</evidence>
<dbReference type="GO" id="GO:0010389">
    <property type="term" value="P:regulation of G2/M transition of mitotic cell cycle"/>
    <property type="evidence" value="ECO:0007669"/>
    <property type="project" value="TreeGrafter"/>
</dbReference>
<dbReference type="InterPro" id="IPR011009">
    <property type="entry name" value="Kinase-like_dom_sf"/>
</dbReference>
<reference evidence="3 4" key="1">
    <citation type="journal article" date="2022" name="G3 (Bethesda)">
        <title>Whole-genome sequence and methylome profiling of the almond [Prunus dulcis (Mill.) D.A. Webb] cultivar 'Nonpareil'.</title>
        <authorList>
            <person name="D'Amico-Willman K.M."/>
            <person name="Ouma W.Z."/>
            <person name="Meulia T."/>
            <person name="Sideli G.M."/>
            <person name="Gradziel T.M."/>
            <person name="Fresnedo-Ramirez J."/>
        </authorList>
    </citation>
    <scope>NUCLEOTIDE SEQUENCE [LARGE SCALE GENOMIC DNA]</scope>
    <source>
        <strain evidence="3">Clone GOH B32 T37-40</strain>
    </source>
</reference>
<dbReference type="InterPro" id="IPR050108">
    <property type="entry name" value="CDK"/>
</dbReference>
<name>A0AAD4VJ35_PRUDU</name>
<dbReference type="Pfam" id="PF14299">
    <property type="entry name" value="PP2"/>
    <property type="match status" value="1"/>
</dbReference>
<sequence length="285" mass="32097">MERIHLSFGNPAPIEEAFLPLPVRQNIKHLEGNPRGRTASSSGLPSLFPWLPWGRLTPMTPLWVRQTGDILSWFIFLLAALWQALADKTVFTCCFLLRVAGRQGGGGSAEMPEEVPTRAFTVPLRKYTHEILTLWLDVTWGFPPYWVWNCYKETSEDNVEVVELSSVCFLNVRGQFKMSELSAGVVYVGGPKKCQSFCELHITVGCIFAELVTKQALFSGDSELQQLLHIFRFSNMASTSSLPKKWSPQSLSKDVPNLDEMGLDFLLQQMLQNEPAKRISAKKAM</sequence>
<organism evidence="3 4">
    <name type="scientific">Prunus dulcis</name>
    <name type="common">Almond</name>
    <name type="synonym">Amygdalus dulcis</name>
    <dbReference type="NCBI Taxonomy" id="3755"/>
    <lineage>
        <taxon>Eukaryota</taxon>
        <taxon>Viridiplantae</taxon>
        <taxon>Streptophyta</taxon>
        <taxon>Embryophyta</taxon>
        <taxon>Tracheophyta</taxon>
        <taxon>Spermatophyta</taxon>
        <taxon>Magnoliopsida</taxon>
        <taxon>eudicotyledons</taxon>
        <taxon>Gunneridae</taxon>
        <taxon>Pentapetalae</taxon>
        <taxon>rosids</taxon>
        <taxon>fabids</taxon>
        <taxon>Rosales</taxon>
        <taxon>Rosaceae</taxon>
        <taxon>Amygdaloideae</taxon>
        <taxon>Amygdaleae</taxon>
        <taxon>Prunus</taxon>
    </lineage>
</organism>
<dbReference type="GO" id="GO:0005737">
    <property type="term" value="C:cytoplasm"/>
    <property type="evidence" value="ECO:0007669"/>
    <property type="project" value="TreeGrafter"/>
</dbReference>
<dbReference type="GO" id="GO:0007165">
    <property type="term" value="P:signal transduction"/>
    <property type="evidence" value="ECO:0007669"/>
    <property type="project" value="TreeGrafter"/>
</dbReference>
<proteinExistence type="predicted"/>
<protein>
    <submittedName>
        <fullName evidence="3">Uncharacterized protein</fullName>
    </submittedName>
</protein>
<dbReference type="InterPro" id="IPR025886">
    <property type="entry name" value="PP2-like"/>
</dbReference>
<dbReference type="GO" id="GO:0030332">
    <property type="term" value="F:cyclin binding"/>
    <property type="evidence" value="ECO:0007669"/>
    <property type="project" value="TreeGrafter"/>
</dbReference>
<dbReference type="Proteomes" id="UP001054821">
    <property type="component" value="Chromosome 6"/>
</dbReference>
<dbReference type="GO" id="GO:0010468">
    <property type="term" value="P:regulation of gene expression"/>
    <property type="evidence" value="ECO:0007669"/>
    <property type="project" value="TreeGrafter"/>
</dbReference>
<evidence type="ECO:0000313" key="4">
    <source>
        <dbReference type="Proteomes" id="UP001054821"/>
    </source>
</evidence>
<dbReference type="GO" id="GO:0000307">
    <property type="term" value="C:cyclin-dependent protein kinase holoenzyme complex"/>
    <property type="evidence" value="ECO:0007669"/>
    <property type="project" value="TreeGrafter"/>
</dbReference>
<dbReference type="PANTHER" id="PTHR24056:SF178">
    <property type="entry name" value="CYCLIN-DEPENDENT KINASE B2-2"/>
    <property type="match status" value="1"/>
</dbReference>
<dbReference type="GO" id="GO:0004693">
    <property type="term" value="F:cyclin-dependent protein serine/threonine kinase activity"/>
    <property type="evidence" value="ECO:0007669"/>
    <property type="project" value="TreeGrafter"/>
</dbReference>
<gene>
    <name evidence="3" type="ORF">L3X38_035104</name>
</gene>
<dbReference type="GO" id="GO:0005634">
    <property type="term" value="C:nucleus"/>
    <property type="evidence" value="ECO:0007669"/>
    <property type="project" value="TreeGrafter"/>
</dbReference>
<evidence type="ECO:0000256" key="2">
    <source>
        <dbReference type="ARBA" id="ARBA00022840"/>
    </source>
</evidence>
<accession>A0AAD4VJ35</accession>
<keyword evidence="4" id="KW-1185">Reference proteome</keyword>
<dbReference type="SUPFAM" id="SSF56112">
    <property type="entry name" value="Protein kinase-like (PK-like)"/>
    <property type="match status" value="1"/>
</dbReference>
<dbReference type="Gene3D" id="1.10.510.10">
    <property type="entry name" value="Transferase(Phosphotransferase) domain 1"/>
    <property type="match status" value="1"/>
</dbReference>
<evidence type="ECO:0000313" key="3">
    <source>
        <dbReference type="EMBL" id="KAI5326030.1"/>
    </source>
</evidence>
<dbReference type="PANTHER" id="PTHR24056">
    <property type="entry name" value="CELL DIVISION PROTEIN KINASE"/>
    <property type="match status" value="1"/>
</dbReference>
<keyword evidence="2" id="KW-0067">ATP-binding</keyword>
<dbReference type="EMBL" id="JAJFAZ020000006">
    <property type="protein sequence ID" value="KAI5326030.1"/>
    <property type="molecule type" value="Genomic_DNA"/>
</dbReference>
<dbReference type="GO" id="GO:0000082">
    <property type="term" value="P:G1/S transition of mitotic cell cycle"/>
    <property type="evidence" value="ECO:0007669"/>
    <property type="project" value="TreeGrafter"/>
</dbReference>
<dbReference type="AlphaFoldDB" id="A0AAD4VJ35"/>
<comment type="caution">
    <text evidence="3">The sequence shown here is derived from an EMBL/GenBank/DDBJ whole genome shotgun (WGS) entry which is preliminary data.</text>
</comment>
<keyword evidence="1" id="KW-0547">Nucleotide-binding</keyword>
<dbReference type="GO" id="GO:0005524">
    <property type="term" value="F:ATP binding"/>
    <property type="evidence" value="ECO:0007669"/>
    <property type="project" value="UniProtKB-KW"/>
</dbReference>